<organism evidence="5 6">
    <name type="scientific">Shiella aurantiaca</name>
    <dbReference type="NCBI Taxonomy" id="3058365"/>
    <lineage>
        <taxon>Bacteria</taxon>
        <taxon>Pseudomonadati</taxon>
        <taxon>Bacteroidota</taxon>
        <taxon>Cytophagia</taxon>
        <taxon>Cytophagales</taxon>
        <taxon>Shiellaceae</taxon>
        <taxon>Shiella</taxon>
    </lineage>
</organism>
<dbReference type="InterPro" id="IPR015510">
    <property type="entry name" value="PGRP"/>
</dbReference>
<dbReference type="EMBL" id="JAUHJS010000009">
    <property type="protein sequence ID" value="MDN4166957.1"/>
    <property type="molecule type" value="Genomic_DNA"/>
</dbReference>
<dbReference type="InterPro" id="IPR002502">
    <property type="entry name" value="Amidase_domain"/>
</dbReference>
<dbReference type="SUPFAM" id="SSF49299">
    <property type="entry name" value="PKD domain"/>
    <property type="match status" value="1"/>
</dbReference>
<dbReference type="CDD" id="cd06583">
    <property type="entry name" value="PGRP"/>
    <property type="match status" value="1"/>
</dbReference>
<dbReference type="Pfam" id="PF01510">
    <property type="entry name" value="Amidase_2"/>
    <property type="match status" value="1"/>
</dbReference>
<dbReference type="PANTHER" id="PTHR11022">
    <property type="entry name" value="PEPTIDOGLYCAN RECOGNITION PROTEIN"/>
    <property type="match status" value="1"/>
</dbReference>
<comment type="caution">
    <text evidence="5">The sequence shown here is derived from an EMBL/GenBank/DDBJ whole genome shotgun (WGS) entry which is preliminary data.</text>
</comment>
<dbReference type="Proteomes" id="UP001168552">
    <property type="component" value="Unassembled WGS sequence"/>
</dbReference>
<evidence type="ECO:0000313" key="5">
    <source>
        <dbReference type="EMBL" id="MDN4166957.1"/>
    </source>
</evidence>
<dbReference type="InterPro" id="IPR036505">
    <property type="entry name" value="Amidase/PGRP_sf"/>
</dbReference>
<dbReference type="InterPro" id="IPR035986">
    <property type="entry name" value="PKD_dom_sf"/>
</dbReference>
<name>A0ABT8F908_9BACT</name>
<evidence type="ECO:0000256" key="1">
    <source>
        <dbReference type="ARBA" id="ARBA00007553"/>
    </source>
</evidence>
<keyword evidence="5" id="KW-0378">Hydrolase</keyword>
<dbReference type="PANTHER" id="PTHR11022:SF41">
    <property type="entry name" value="PEPTIDOGLYCAN-RECOGNITION PROTEIN LC-RELATED"/>
    <property type="match status" value="1"/>
</dbReference>
<dbReference type="CDD" id="cd00146">
    <property type="entry name" value="PKD"/>
    <property type="match status" value="1"/>
</dbReference>
<dbReference type="EC" id="3.5.1.28" evidence="5"/>
<evidence type="ECO:0000256" key="2">
    <source>
        <dbReference type="SAM" id="SignalP"/>
    </source>
</evidence>
<evidence type="ECO:0000313" key="6">
    <source>
        <dbReference type="Proteomes" id="UP001168552"/>
    </source>
</evidence>
<evidence type="ECO:0000259" key="3">
    <source>
        <dbReference type="SMART" id="SM00644"/>
    </source>
</evidence>
<evidence type="ECO:0000259" key="4">
    <source>
        <dbReference type="SMART" id="SM00701"/>
    </source>
</evidence>
<feature type="domain" description="N-acetylmuramoyl-L-alanine amidase" evidence="3">
    <location>
        <begin position="163"/>
        <end position="315"/>
    </location>
</feature>
<keyword evidence="2" id="KW-0732">Signal</keyword>
<protein>
    <submittedName>
        <fullName evidence="5">N-acetylmuramoyl-L-alanine amidase</fullName>
        <ecNumber evidence="5">3.5.1.28</ecNumber>
    </submittedName>
</protein>
<feature type="signal peptide" evidence="2">
    <location>
        <begin position="1"/>
        <end position="19"/>
    </location>
</feature>
<dbReference type="SMART" id="SM00644">
    <property type="entry name" value="Ami_2"/>
    <property type="match status" value="1"/>
</dbReference>
<feature type="domain" description="Peptidoglycan recognition protein family" evidence="4">
    <location>
        <begin position="151"/>
        <end position="297"/>
    </location>
</feature>
<sequence length="512" mass="56443">MYRFFQLFVVLLLSQAAFSQTLSVQERNLRGDYFERIAIDVNASSARSYQVVNASHTFTALAFGIDRSADFGQSKVVLDKDTLLIRQEIHASEEVNEQLSQLLHFNSPQESVQLLLDPSAGKQVSLHFINGAYSHLADSPKRIKAENCEEPASIPQSEWRAGLPAPNYSRSFTQVEHVIVHHSAGSNSATDYQQVVRDIYIYHTQSNGWSDVGYNYLIAQDGTIFKGRDPLDGAQDNVIGAHFCGSNSQTMGICLLGNYETAQVSEATLGQLEDLITWKLKKEGLNPLASSAHPANSDLGVIAGHRNGCSTACPGENAYQLLQTIRENVADKLNACGEMPALQAAFSLSATELLEGDTLYLRDESQGAPDAYRWEVPGAEPELSFEVNPSFILPQAGSYSIRLEVSRQGVTSTIEQVNAVTVLPREEEEEEEVPLLIYPNPITGKYLRMEGVPSASIKSIYWVNAQGQVIASEVPEQEADILFISIEMLPQGVYILHVQTEDALIKRKALVY</sequence>
<dbReference type="NCBIfam" id="TIGR04183">
    <property type="entry name" value="Por_Secre_tail"/>
    <property type="match status" value="1"/>
</dbReference>
<dbReference type="InterPro" id="IPR026444">
    <property type="entry name" value="Secre_tail"/>
</dbReference>
<dbReference type="SUPFAM" id="SSF55846">
    <property type="entry name" value="N-acetylmuramoyl-L-alanine amidase-like"/>
    <property type="match status" value="1"/>
</dbReference>
<dbReference type="SMART" id="SM00701">
    <property type="entry name" value="PGRP"/>
    <property type="match status" value="1"/>
</dbReference>
<dbReference type="Gene3D" id="3.40.80.10">
    <property type="entry name" value="Peptidoglycan recognition protein-like"/>
    <property type="match status" value="1"/>
</dbReference>
<dbReference type="RefSeq" id="WP_320005495.1">
    <property type="nucleotide sequence ID" value="NZ_JAUHJS010000009.1"/>
</dbReference>
<keyword evidence="6" id="KW-1185">Reference proteome</keyword>
<gene>
    <name evidence="5" type="ORF">QWY31_15710</name>
</gene>
<accession>A0ABT8F908</accession>
<proteinExistence type="inferred from homology"/>
<reference evidence="5" key="1">
    <citation type="submission" date="2023-06" db="EMBL/GenBank/DDBJ databases">
        <title>Cytophagales bacterium Strain LB-30, isolated from soil.</title>
        <authorList>
            <person name="Liu B."/>
        </authorList>
    </citation>
    <scope>NUCLEOTIDE SEQUENCE</scope>
    <source>
        <strain evidence="5">LB-30</strain>
    </source>
</reference>
<feature type="chain" id="PRO_5045487282" evidence="2">
    <location>
        <begin position="20"/>
        <end position="512"/>
    </location>
</feature>
<dbReference type="InterPro" id="IPR013783">
    <property type="entry name" value="Ig-like_fold"/>
</dbReference>
<dbReference type="GO" id="GO:0008745">
    <property type="term" value="F:N-acetylmuramoyl-L-alanine amidase activity"/>
    <property type="evidence" value="ECO:0007669"/>
    <property type="project" value="UniProtKB-EC"/>
</dbReference>
<comment type="similarity">
    <text evidence="1">Belongs to the N-acetylmuramoyl-L-alanine amidase 2 family.</text>
</comment>
<dbReference type="Gene3D" id="2.60.40.10">
    <property type="entry name" value="Immunoglobulins"/>
    <property type="match status" value="1"/>
</dbReference>
<dbReference type="InterPro" id="IPR006619">
    <property type="entry name" value="PGRP_domain_met/bac"/>
</dbReference>